<evidence type="ECO:0000313" key="8">
    <source>
        <dbReference type="EMBL" id="MDH7641036.1"/>
    </source>
</evidence>
<keyword evidence="1 5" id="KW-0489">Methyltransferase</keyword>
<dbReference type="Pfam" id="PF17827">
    <property type="entry name" value="PrmC_N"/>
    <property type="match status" value="1"/>
</dbReference>
<dbReference type="PROSITE" id="PS00092">
    <property type="entry name" value="N6_MTASE"/>
    <property type="match status" value="1"/>
</dbReference>
<proteinExistence type="inferred from homology"/>
<comment type="catalytic activity">
    <reaction evidence="4 5">
        <text>L-glutaminyl-[peptide chain release factor] + S-adenosyl-L-methionine = N(5)-methyl-L-glutaminyl-[peptide chain release factor] + S-adenosyl-L-homocysteine + H(+)</text>
        <dbReference type="Rhea" id="RHEA:42896"/>
        <dbReference type="Rhea" id="RHEA-COMP:10271"/>
        <dbReference type="Rhea" id="RHEA-COMP:10272"/>
        <dbReference type="ChEBI" id="CHEBI:15378"/>
        <dbReference type="ChEBI" id="CHEBI:30011"/>
        <dbReference type="ChEBI" id="CHEBI:57856"/>
        <dbReference type="ChEBI" id="CHEBI:59789"/>
        <dbReference type="ChEBI" id="CHEBI:61891"/>
        <dbReference type="EC" id="2.1.1.297"/>
    </reaction>
</comment>
<dbReference type="GO" id="GO:0102559">
    <property type="term" value="F:peptide chain release factor N(5)-glutamine methyltransferase activity"/>
    <property type="evidence" value="ECO:0007669"/>
    <property type="project" value="UniProtKB-EC"/>
</dbReference>
<dbReference type="GO" id="GO:0032259">
    <property type="term" value="P:methylation"/>
    <property type="evidence" value="ECO:0007669"/>
    <property type="project" value="UniProtKB-KW"/>
</dbReference>
<dbReference type="InterPro" id="IPR002052">
    <property type="entry name" value="DNA_methylase_N6_adenine_CS"/>
</dbReference>
<evidence type="ECO:0000313" key="9">
    <source>
        <dbReference type="Proteomes" id="UP001160625"/>
    </source>
</evidence>
<feature type="binding site" evidence="5">
    <location>
        <position position="171"/>
    </location>
    <ligand>
        <name>S-adenosyl-L-methionine</name>
        <dbReference type="ChEBI" id="CHEBI:59789"/>
    </ligand>
</feature>
<dbReference type="Gene3D" id="1.10.8.10">
    <property type="entry name" value="DNA helicase RuvA subunit, C-terminal domain"/>
    <property type="match status" value="1"/>
</dbReference>
<accession>A0ABT6N7E7</accession>
<dbReference type="NCBIfam" id="TIGR03534">
    <property type="entry name" value="RF_mod_PrmC"/>
    <property type="match status" value="1"/>
</dbReference>
<dbReference type="InterPro" id="IPR007848">
    <property type="entry name" value="Small_mtfrase_dom"/>
</dbReference>
<dbReference type="HAMAP" id="MF_02126">
    <property type="entry name" value="RF_methyltr_PrmC"/>
    <property type="match status" value="1"/>
</dbReference>
<dbReference type="InterPro" id="IPR029063">
    <property type="entry name" value="SAM-dependent_MTases_sf"/>
</dbReference>
<evidence type="ECO:0000259" key="6">
    <source>
        <dbReference type="Pfam" id="PF05175"/>
    </source>
</evidence>
<name>A0ABT6N7E7_9SPHN</name>
<evidence type="ECO:0000256" key="5">
    <source>
        <dbReference type="HAMAP-Rule" id="MF_02126"/>
    </source>
</evidence>
<feature type="binding site" evidence="5">
    <location>
        <position position="200"/>
    </location>
    <ligand>
        <name>S-adenosyl-L-methionine</name>
        <dbReference type="ChEBI" id="CHEBI:59789"/>
    </ligand>
</feature>
<feature type="domain" description="Release factor glutamine methyltransferase N-terminal" evidence="7">
    <location>
        <begin position="10"/>
        <end position="46"/>
    </location>
</feature>
<dbReference type="InterPro" id="IPR004556">
    <property type="entry name" value="HemK-like"/>
</dbReference>
<reference evidence="8" key="1">
    <citation type="submission" date="2023-04" db="EMBL/GenBank/DDBJ databases">
        <title>Sphingomonas sp. MAHUQ-71 isolated from rice field.</title>
        <authorList>
            <person name="Huq M.A."/>
        </authorList>
    </citation>
    <scope>NUCLEOTIDE SEQUENCE</scope>
    <source>
        <strain evidence="8">MAHUQ-71</strain>
    </source>
</reference>
<feature type="binding site" evidence="5">
    <location>
        <begin position="148"/>
        <end position="152"/>
    </location>
    <ligand>
        <name>S-adenosyl-L-methionine</name>
        <dbReference type="ChEBI" id="CHEBI:59789"/>
    </ligand>
</feature>
<dbReference type="EC" id="2.1.1.297" evidence="5"/>
<dbReference type="InterPro" id="IPR040758">
    <property type="entry name" value="PrmC_N"/>
</dbReference>
<sequence>MSPPETIGAAIRAAATRLAETSETPRLDAELLMAEALGVTREAMILAGLGQPIPPFVLSVVEGQAASAAPAARTSTTLSANGSFEVLLERRMSGEPIAYILGHRDFWTIRLKVAPGVLIPRPDSETLIEVAVAHFAGSSGPKRILDLGTGSGALLLAALAEWPEATGVGIDRSPQALAIAQANAEALGMAGRAQIIEGDWSGTGEAFDLILCNPPYIGTAEPLARDVIEHEPHSALFAGADGLDDYRAIAPLLPAQLAPGGVACIEIGATQGAAVASLIASQGLVVQIRHDLAGLDRCIVATRR</sequence>
<dbReference type="Proteomes" id="UP001160625">
    <property type="component" value="Unassembled WGS sequence"/>
</dbReference>
<dbReference type="CDD" id="cd02440">
    <property type="entry name" value="AdoMet_MTases"/>
    <property type="match status" value="1"/>
</dbReference>
<dbReference type="PANTHER" id="PTHR18895:SF74">
    <property type="entry name" value="MTRF1L RELEASE FACTOR GLUTAMINE METHYLTRANSFERASE"/>
    <property type="match status" value="1"/>
</dbReference>
<evidence type="ECO:0000256" key="1">
    <source>
        <dbReference type="ARBA" id="ARBA00022603"/>
    </source>
</evidence>
<organism evidence="8 9">
    <name type="scientific">Sphingomonas oryzagri</name>
    <dbReference type="NCBI Taxonomy" id="3042314"/>
    <lineage>
        <taxon>Bacteria</taxon>
        <taxon>Pseudomonadati</taxon>
        <taxon>Pseudomonadota</taxon>
        <taxon>Alphaproteobacteria</taxon>
        <taxon>Sphingomonadales</taxon>
        <taxon>Sphingomonadaceae</taxon>
        <taxon>Sphingomonas</taxon>
    </lineage>
</organism>
<evidence type="ECO:0000256" key="3">
    <source>
        <dbReference type="ARBA" id="ARBA00022691"/>
    </source>
</evidence>
<dbReference type="PANTHER" id="PTHR18895">
    <property type="entry name" value="HEMK METHYLTRANSFERASE"/>
    <property type="match status" value="1"/>
</dbReference>
<dbReference type="InterPro" id="IPR019874">
    <property type="entry name" value="RF_methyltr_PrmC"/>
</dbReference>
<keyword evidence="2 5" id="KW-0808">Transferase</keyword>
<dbReference type="Pfam" id="PF05175">
    <property type="entry name" value="MTS"/>
    <property type="match status" value="1"/>
</dbReference>
<dbReference type="NCBIfam" id="TIGR00536">
    <property type="entry name" value="hemK_fam"/>
    <property type="match status" value="1"/>
</dbReference>
<feature type="binding site" evidence="5">
    <location>
        <begin position="213"/>
        <end position="216"/>
    </location>
    <ligand>
        <name>substrate</name>
    </ligand>
</feature>
<feature type="domain" description="Methyltransferase small" evidence="6">
    <location>
        <begin position="141"/>
        <end position="217"/>
    </location>
</feature>
<comment type="function">
    <text evidence="5">Methylates the class 1 translation termination release factors RF1/PrfA and RF2/PrfB on the glutamine residue of the universally conserved GGQ motif.</text>
</comment>
<keyword evidence="3 5" id="KW-0949">S-adenosyl-L-methionine</keyword>
<dbReference type="InterPro" id="IPR050320">
    <property type="entry name" value="N5-glutamine_MTase"/>
</dbReference>
<dbReference type="SUPFAM" id="SSF53335">
    <property type="entry name" value="S-adenosyl-L-methionine-dependent methyltransferases"/>
    <property type="match status" value="1"/>
</dbReference>
<dbReference type="EMBL" id="JARYGZ010000006">
    <property type="protein sequence ID" value="MDH7641036.1"/>
    <property type="molecule type" value="Genomic_DNA"/>
</dbReference>
<comment type="caution">
    <text evidence="8">The sequence shown here is derived from an EMBL/GenBank/DDBJ whole genome shotgun (WGS) entry which is preliminary data.</text>
</comment>
<comment type="similarity">
    <text evidence="5">Belongs to the protein N5-glutamine methyltransferase family. PrmC subfamily.</text>
</comment>
<evidence type="ECO:0000256" key="4">
    <source>
        <dbReference type="ARBA" id="ARBA00048391"/>
    </source>
</evidence>
<protein>
    <recommendedName>
        <fullName evidence="5">Release factor glutamine methyltransferase</fullName>
        <shortName evidence="5">RF MTase</shortName>
        <ecNumber evidence="5">2.1.1.297</ecNumber>
    </recommendedName>
    <alternativeName>
        <fullName evidence="5">N5-glutamine methyltransferase PrmC</fullName>
    </alternativeName>
    <alternativeName>
        <fullName evidence="5">Protein-(glutamine-N5) MTase PrmC</fullName>
    </alternativeName>
    <alternativeName>
        <fullName evidence="5">Protein-glutamine N-methyltransferase PrmC</fullName>
    </alternativeName>
</protein>
<gene>
    <name evidence="5 8" type="primary">prmC</name>
    <name evidence="8" type="ORF">QGN17_20045</name>
</gene>
<evidence type="ECO:0000259" key="7">
    <source>
        <dbReference type="Pfam" id="PF17827"/>
    </source>
</evidence>
<feature type="binding site" evidence="5">
    <location>
        <position position="213"/>
    </location>
    <ligand>
        <name>S-adenosyl-L-methionine</name>
        <dbReference type="ChEBI" id="CHEBI:59789"/>
    </ligand>
</feature>
<evidence type="ECO:0000256" key="2">
    <source>
        <dbReference type="ARBA" id="ARBA00022679"/>
    </source>
</evidence>
<dbReference type="Gene3D" id="3.40.50.150">
    <property type="entry name" value="Vaccinia Virus protein VP39"/>
    <property type="match status" value="1"/>
</dbReference>
<keyword evidence="9" id="KW-1185">Reference proteome</keyword>
<dbReference type="RefSeq" id="WP_281046378.1">
    <property type="nucleotide sequence ID" value="NZ_JARYGZ010000006.1"/>
</dbReference>